<organism evidence="2 3">
    <name type="scientific">Planococcus lenghuensis</name>
    <dbReference type="NCBI Taxonomy" id="2213202"/>
    <lineage>
        <taxon>Bacteria</taxon>
        <taxon>Bacillati</taxon>
        <taxon>Bacillota</taxon>
        <taxon>Bacilli</taxon>
        <taxon>Bacillales</taxon>
        <taxon>Caryophanaceae</taxon>
        <taxon>Planococcus</taxon>
    </lineage>
</organism>
<evidence type="ECO:0000256" key="1">
    <source>
        <dbReference type="SAM" id="SignalP"/>
    </source>
</evidence>
<dbReference type="PROSITE" id="PS51257">
    <property type="entry name" value="PROKAR_LIPOPROTEIN"/>
    <property type="match status" value="1"/>
</dbReference>
<evidence type="ECO:0000313" key="3">
    <source>
        <dbReference type="Proteomes" id="UP000188184"/>
    </source>
</evidence>
<dbReference type="KEGG" id="pmar:B0X71_09095"/>
<dbReference type="AlphaFoldDB" id="A0A1Q2KYF7"/>
<gene>
    <name evidence="2" type="ORF">B0X71_09095</name>
</gene>
<evidence type="ECO:0000313" key="2">
    <source>
        <dbReference type="EMBL" id="AQQ53219.1"/>
    </source>
</evidence>
<reference evidence="2 3" key="1">
    <citation type="submission" date="2017-02" db="EMBL/GenBank/DDBJ databases">
        <title>The complete genomic sequence of a novel cold adapted crude oil-degrading bacterium Planococcus qaidamina Y42.</title>
        <authorList>
            <person name="Yang R."/>
        </authorList>
    </citation>
    <scope>NUCLEOTIDE SEQUENCE [LARGE SCALE GENOMIC DNA]</scope>
    <source>
        <strain evidence="2 3">Y42</strain>
    </source>
</reference>
<proteinExistence type="predicted"/>
<keyword evidence="3" id="KW-1185">Reference proteome</keyword>
<name>A0A1Q2KYF7_9BACL</name>
<accession>A0A1Q2KYF7</accession>
<dbReference type="EMBL" id="CP019640">
    <property type="protein sequence ID" value="AQQ53219.1"/>
    <property type="molecule type" value="Genomic_DNA"/>
</dbReference>
<protein>
    <submittedName>
        <fullName evidence="2">Uncharacterized protein</fullName>
    </submittedName>
</protein>
<feature type="signal peptide" evidence="1">
    <location>
        <begin position="1"/>
        <end position="19"/>
    </location>
</feature>
<dbReference type="RefSeq" id="WP_077589104.1">
    <property type="nucleotide sequence ID" value="NZ_CP019640.1"/>
</dbReference>
<keyword evidence="1" id="KW-0732">Signal</keyword>
<dbReference type="Proteomes" id="UP000188184">
    <property type="component" value="Chromosome"/>
</dbReference>
<feature type="chain" id="PRO_5038588814" evidence="1">
    <location>
        <begin position="20"/>
        <end position="131"/>
    </location>
</feature>
<sequence>MKLFLFVCSILLLSACSPAEVPDLNQIIQLFEEEGIVLTKSEGTEGFEVDNSMKTVYVFDEGVVDIFSFSTSEKKEKGFAELMDQIEMADMPASPLWTVTEKTIVLVIPFKTNDSLLEKIEGALENIEQSE</sequence>